<organism evidence="1 2">
    <name type="scientific">Brachionus calyciflorus</name>
    <dbReference type="NCBI Taxonomy" id="104777"/>
    <lineage>
        <taxon>Eukaryota</taxon>
        <taxon>Metazoa</taxon>
        <taxon>Spiralia</taxon>
        <taxon>Gnathifera</taxon>
        <taxon>Rotifera</taxon>
        <taxon>Eurotatoria</taxon>
        <taxon>Monogononta</taxon>
        <taxon>Pseudotrocha</taxon>
        <taxon>Ploima</taxon>
        <taxon>Brachionidae</taxon>
        <taxon>Brachionus</taxon>
    </lineage>
</organism>
<sequence>MDDFFDEDDNKDFLIEQRSTERHLNDVKTSGFRDGTQEFMENESLIQTGFDSSYKIFVKLAFQIGEIRALSSNLCKNSCFLAKLNDKLDKIENFDYDSRIHWSFDLNNVIPDYSQVVELVNYFTSNLNDLKEILSNFSSENLVEKLDDNLNKFKIKIESEDDLLDETDSQNVNLLNNLLENWNF</sequence>
<proteinExistence type="predicted"/>
<dbReference type="Proteomes" id="UP000663879">
    <property type="component" value="Unassembled WGS sequence"/>
</dbReference>
<gene>
    <name evidence="1" type="ORF">OXX778_LOCUS11570</name>
</gene>
<evidence type="ECO:0000313" key="1">
    <source>
        <dbReference type="EMBL" id="CAF0904438.1"/>
    </source>
</evidence>
<protein>
    <submittedName>
        <fullName evidence="1">Uncharacterized protein</fullName>
    </submittedName>
</protein>
<dbReference type="EMBL" id="CAJNOC010001974">
    <property type="protein sequence ID" value="CAF0904438.1"/>
    <property type="molecule type" value="Genomic_DNA"/>
</dbReference>
<comment type="caution">
    <text evidence="1">The sequence shown here is derived from an EMBL/GenBank/DDBJ whole genome shotgun (WGS) entry which is preliminary data.</text>
</comment>
<keyword evidence="2" id="KW-1185">Reference proteome</keyword>
<reference evidence="1" key="1">
    <citation type="submission" date="2021-02" db="EMBL/GenBank/DDBJ databases">
        <authorList>
            <person name="Nowell W R."/>
        </authorList>
    </citation>
    <scope>NUCLEOTIDE SEQUENCE</scope>
    <source>
        <strain evidence="1">Ploen Becks lab</strain>
    </source>
</reference>
<dbReference type="AlphaFoldDB" id="A0A813ZV12"/>
<name>A0A813ZV12_9BILA</name>
<accession>A0A813ZV12</accession>
<evidence type="ECO:0000313" key="2">
    <source>
        <dbReference type="Proteomes" id="UP000663879"/>
    </source>
</evidence>